<evidence type="ECO:0000256" key="1">
    <source>
        <dbReference type="ARBA" id="ARBA00005184"/>
    </source>
</evidence>
<evidence type="ECO:0000256" key="3">
    <source>
        <dbReference type="ARBA" id="ARBA00013229"/>
    </source>
</evidence>
<keyword evidence="6" id="KW-0325">Glycoprotein</keyword>
<sequence>MKMILKLLFFSLNFPCVILLVNGGIQVTKTITVNINGGADFKSIQEAINSIPDQNQNWIKVSIAPGVYSEKVNIPKEKEYILLQGSGAHTTSIEWGDYNGDPSGHGTTTSATFTASANNFVAADIFFKNTHSGVPKISQAVAALIDGDKSALYRCSFSSIQDTLADSAGRHYYNSCYIEGAFDFIFGNAQSIFEKCTISTVNKVPGLSLTGFLTAHGRERSDQTTGFVFKYCVVTGSEKAYLGRAWRVYSRVIFYKTDMSDIVVPEGWNAWHATGQEQSVTYVESGCTGSGSNQTKRVGWLKKLSDAELWPLIDMSFIDTEGWLKAQPL</sequence>
<dbReference type="GO" id="GO:0045490">
    <property type="term" value="P:pectin catabolic process"/>
    <property type="evidence" value="ECO:0007669"/>
    <property type="project" value="TreeGrafter"/>
</dbReference>
<reference evidence="11 12" key="1">
    <citation type="submission" date="2023-10" db="EMBL/GenBank/DDBJ databases">
        <title>Chromosome-scale genome assembly provides insights into flower coloration mechanisms of Canna indica.</title>
        <authorList>
            <person name="Li C."/>
        </authorList>
    </citation>
    <scope>NUCLEOTIDE SEQUENCE [LARGE SCALE GENOMIC DNA]</scope>
    <source>
        <tissue evidence="11">Flower</tissue>
    </source>
</reference>
<feature type="chain" id="PRO_5042837824" description="pectinesterase" evidence="9">
    <location>
        <begin position="20"/>
        <end position="329"/>
    </location>
</feature>
<protein>
    <recommendedName>
        <fullName evidence="3">pectinesterase</fullName>
        <ecNumber evidence="3">3.1.1.11</ecNumber>
    </recommendedName>
</protein>
<keyword evidence="5" id="KW-0063">Aspartyl esterase</keyword>
<evidence type="ECO:0000313" key="11">
    <source>
        <dbReference type="EMBL" id="WOL11795.1"/>
    </source>
</evidence>
<evidence type="ECO:0000256" key="8">
    <source>
        <dbReference type="ARBA" id="ARBA00057335"/>
    </source>
</evidence>
<dbReference type="InterPro" id="IPR000070">
    <property type="entry name" value="Pectinesterase_cat"/>
</dbReference>
<feature type="signal peptide" evidence="9">
    <location>
        <begin position="1"/>
        <end position="19"/>
    </location>
</feature>
<dbReference type="InterPro" id="IPR012334">
    <property type="entry name" value="Pectin_lyas_fold"/>
</dbReference>
<dbReference type="PANTHER" id="PTHR31321">
    <property type="entry name" value="ACYL-COA THIOESTER HYDROLASE YBHC-RELATED"/>
    <property type="match status" value="1"/>
</dbReference>
<evidence type="ECO:0000256" key="6">
    <source>
        <dbReference type="ARBA" id="ARBA00023180"/>
    </source>
</evidence>
<evidence type="ECO:0000256" key="9">
    <source>
        <dbReference type="SAM" id="SignalP"/>
    </source>
</evidence>
<dbReference type="EC" id="3.1.1.11" evidence="3"/>
<keyword evidence="9" id="KW-0732">Signal</keyword>
<evidence type="ECO:0000256" key="5">
    <source>
        <dbReference type="ARBA" id="ARBA00023085"/>
    </source>
</evidence>
<comment type="function">
    <text evidence="8">Acts in the modification of cell walls via demethylesterification of cell wall pectin.</text>
</comment>
<evidence type="ECO:0000256" key="7">
    <source>
        <dbReference type="ARBA" id="ARBA00047928"/>
    </source>
</evidence>
<dbReference type="Gene3D" id="2.160.20.10">
    <property type="entry name" value="Single-stranded right-handed beta-helix, Pectin lyase-like"/>
    <property type="match status" value="1"/>
</dbReference>
<accession>A0AAQ3KPB2</accession>
<dbReference type="Proteomes" id="UP001327560">
    <property type="component" value="Chromosome 6"/>
</dbReference>
<evidence type="ECO:0000259" key="10">
    <source>
        <dbReference type="Pfam" id="PF01095"/>
    </source>
</evidence>
<comment type="similarity">
    <text evidence="2">Belongs to the pectinesterase family.</text>
</comment>
<keyword evidence="12" id="KW-1185">Reference proteome</keyword>
<comment type="catalytic activity">
    <reaction evidence="7">
        <text>[(1-&gt;4)-alpha-D-galacturonosyl methyl ester](n) + n H2O = [(1-&gt;4)-alpha-D-galacturonosyl](n) + n methanol + n H(+)</text>
        <dbReference type="Rhea" id="RHEA:22380"/>
        <dbReference type="Rhea" id="RHEA-COMP:14570"/>
        <dbReference type="Rhea" id="RHEA-COMP:14573"/>
        <dbReference type="ChEBI" id="CHEBI:15377"/>
        <dbReference type="ChEBI" id="CHEBI:15378"/>
        <dbReference type="ChEBI" id="CHEBI:17790"/>
        <dbReference type="ChEBI" id="CHEBI:140522"/>
        <dbReference type="ChEBI" id="CHEBI:140523"/>
        <dbReference type="EC" id="3.1.1.11"/>
    </reaction>
</comment>
<gene>
    <name evidence="11" type="ORF">Cni_G20559</name>
</gene>
<dbReference type="AlphaFoldDB" id="A0AAQ3KPB2"/>
<evidence type="ECO:0000256" key="4">
    <source>
        <dbReference type="ARBA" id="ARBA00022801"/>
    </source>
</evidence>
<keyword evidence="4" id="KW-0378">Hydrolase</keyword>
<evidence type="ECO:0000313" key="12">
    <source>
        <dbReference type="Proteomes" id="UP001327560"/>
    </source>
</evidence>
<dbReference type="GO" id="GO:0030599">
    <property type="term" value="F:pectinesterase activity"/>
    <property type="evidence" value="ECO:0007669"/>
    <property type="project" value="UniProtKB-EC"/>
</dbReference>
<dbReference type="SUPFAM" id="SSF51126">
    <property type="entry name" value="Pectin lyase-like"/>
    <property type="match status" value="1"/>
</dbReference>
<dbReference type="FunFam" id="2.160.20.10:FF:000013">
    <property type="entry name" value="Pectinesterase"/>
    <property type="match status" value="1"/>
</dbReference>
<proteinExistence type="inferred from homology"/>
<comment type="pathway">
    <text evidence="1">Glycan metabolism; pectin degradation; 2-dehydro-3-deoxy-D-gluconate from pectin: step 1/5.</text>
</comment>
<dbReference type="PANTHER" id="PTHR31321:SF134">
    <property type="entry name" value="PECTINESTERASE"/>
    <property type="match status" value="1"/>
</dbReference>
<name>A0AAQ3KPB2_9LILI</name>
<dbReference type="EMBL" id="CP136895">
    <property type="protein sequence ID" value="WOL11795.1"/>
    <property type="molecule type" value="Genomic_DNA"/>
</dbReference>
<organism evidence="11 12">
    <name type="scientific">Canna indica</name>
    <name type="common">Indian-shot</name>
    <dbReference type="NCBI Taxonomy" id="4628"/>
    <lineage>
        <taxon>Eukaryota</taxon>
        <taxon>Viridiplantae</taxon>
        <taxon>Streptophyta</taxon>
        <taxon>Embryophyta</taxon>
        <taxon>Tracheophyta</taxon>
        <taxon>Spermatophyta</taxon>
        <taxon>Magnoliopsida</taxon>
        <taxon>Liliopsida</taxon>
        <taxon>Zingiberales</taxon>
        <taxon>Cannaceae</taxon>
        <taxon>Canna</taxon>
    </lineage>
</organism>
<evidence type="ECO:0000256" key="2">
    <source>
        <dbReference type="ARBA" id="ARBA00008891"/>
    </source>
</evidence>
<dbReference type="Pfam" id="PF01095">
    <property type="entry name" value="Pectinesterase"/>
    <property type="match status" value="1"/>
</dbReference>
<feature type="domain" description="Pectinesterase catalytic" evidence="10">
    <location>
        <begin position="31"/>
        <end position="301"/>
    </location>
</feature>
<dbReference type="GO" id="GO:0042545">
    <property type="term" value="P:cell wall modification"/>
    <property type="evidence" value="ECO:0007669"/>
    <property type="project" value="InterPro"/>
</dbReference>
<dbReference type="InterPro" id="IPR011050">
    <property type="entry name" value="Pectin_lyase_fold/virulence"/>
</dbReference>